<evidence type="ECO:0000256" key="1">
    <source>
        <dbReference type="SAM" id="Phobius"/>
    </source>
</evidence>
<feature type="transmembrane region" description="Helical" evidence="1">
    <location>
        <begin position="12"/>
        <end position="34"/>
    </location>
</feature>
<keyword evidence="3" id="KW-1185">Reference proteome</keyword>
<keyword evidence="1" id="KW-1133">Transmembrane helix</keyword>
<sequence>MKKILKDFKAEISTWKFIFYVLYILFFIFSISLRLFFTDFFYALFSANLAIFFFVNMIKSFKSIYNSEKLHFSLMDTLIRILWTSLYIHELIQIIVHKNINQFTALYWNNFIFSISFISSIFFFVIFFFNVSTIKLVKNYEFKFIFDKLFVSLKDFIKNYINLIIKIISKSFYRIKAFIFKFQLMLQLFLNKILLISNHMSVNPPTKKLLLV</sequence>
<proteinExistence type="predicted"/>
<protein>
    <submittedName>
        <fullName evidence="2">Uncharacterized protein</fullName>
    </submittedName>
</protein>
<name>A0A2K8P4M1_9MOLU</name>
<keyword evidence="1" id="KW-0472">Membrane</keyword>
<evidence type="ECO:0000313" key="2">
    <source>
        <dbReference type="EMBL" id="ATZ21687.1"/>
    </source>
</evidence>
<dbReference type="AlphaFoldDB" id="A0A2K8P4M1"/>
<dbReference type="OrthoDB" id="10007127at2"/>
<keyword evidence="1" id="KW-0812">Transmembrane</keyword>
<dbReference type="KEGG" id="mtab:MTABA_v1c04890"/>
<dbReference type="EMBL" id="CP024969">
    <property type="protein sequence ID" value="ATZ21687.1"/>
    <property type="molecule type" value="Genomic_DNA"/>
</dbReference>
<accession>A0A2K8P4M1</accession>
<dbReference type="Proteomes" id="UP000232223">
    <property type="component" value="Chromosome"/>
</dbReference>
<evidence type="ECO:0000313" key="3">
    <source>
        <dbReference type="Proteomes" id="UP000232223"/>
    </source>
</evidence>
<gene>
    <name evidence="2" type="ORF">MTABA_v1c04890</name>
</gene>
<organism evidence="2 3">
    <name type="scientific">Mesoplasma tabanidae</name>
    <dbReference type="NCBI Taxonomy" id="219745"/>
    <lineage>
        <taxon>Bacteria</taxon>
        <taxon>Bacillati</taxon>
        <taxon>Mycoplasmatota</taxon>
        <taxon>Mollicutes</taxon>
        <taxon>Entomoplasmatales</taxon>
        <taxon>Entomoplasmataceae</taxon>
        <taxon>Mesoplasma</taxon>
    </lineage>
</organism>
<feature type="transmembrane region" description="Helical" evidence="1">
    <location>
        <begin position="40"/>
        <end position="58"/>
    </location>
</feature>
<feature type="transmembrane region" description="Helical" evidence="1">
    <location>
        <begin position="108"/>
        <end position="129"/>
    </location>
</feature>
<dbReference type="RefSeq" id="WP_100679614.1">
    <property type="nucleotide sequence ID" value="NZ_CP024969.1"/>
</dbReference>
<feature type="transmembrane region" description="Helical" evidence="1">
    <location>
        <begin position="78"/>
        <end position="96"/>
    </location>
</feature>
<reference evidence="2 3" key="1">
    <citation type="submission" date="2017-11" db="EMBL/GenBank/DDBJ databases">
        <title>Genome sequence of Mesoplasma tabanidae BARC 857 (ATCC 49584).</title>
        <authorList>
            <person name="Lo W.-S."/>
            <person name="Kuo C.-H."/>
        </authorList>
    </citation>
    <scope>NUCLEOTIDE SEQUENCE [LARGE SCALE GENOMIC DNA]</scope>
    <source>
        <strain evidence="2 3">BARC 857</strain>
    </source>
</reference>